<dbReference type="EMBL" id="FMUH01000002">
    <property type="protein sequence ID" value="SCX45904.1"/>
    <property type="molecule type" value="Genomic_DNA"/>
</dbReference>
<protein>
    <recommendedName>
        <fullName evidence="3">AMIN-like domain-containing protein</fullName>
    </recommendedName>
</protein>
<feature type="domain" description="AMIN-like" evidence="3">
    <location>
        <begin position="105"/>
        <end position="229"/>
    </location>
</feature>
<keyword evidence="2" id="KW-0732">Signal</keyword>
<dbReference type="InterPro" id="IPR056303">
    <property type="entry name" value="AMIN-like"/>
</dbReference>
<reference evidence="5" key="1">
    <citation type="submission" date="2016-10" db="EMBL/GenBank/DDBJ databases">
        <authorList>
            <person name="Varghese N."/>
            <person name="Submissions S."/>
        </authorList>
    </citation>
    <scope>NUCLEOTIDE SEQUENCE [LARGE SCALE GENOMIC DNA]</scope>
    <source>
        <strain evidence="5">DSM 45722</strain>
    </source>
</reference>
<feature type="signal peptide" evidence="2">
    <location>
        <begin position="1"/>
        <end position="37"/>
    </location>
</feature>
<evidence type="ECO:0000256" key="2">
    <source>
        <dbReference type="SAM" id="SignalP"/>
    </source>
</evidence>
<evidence type="ECO:0000313" key="5">
    <source>
        <dbReference type="Proteomes" id="UP000198981"/>
    </source>
</evidence>
<name>A0A1G4XXJ4_9ACTN</name>
<feature type="compositionally biased region" description="Low complexity" evidence="1">
    <location>
        <begin position="45"/>
        <end position="87"/>
    </location>
</feature>
<dbReference type="Pfam" id="PF24837">
    <property type="entry name" value="AMIN-like"/>
    <property type="match status" value="1"/>
</dbReference>
<evidence type="ECO:0000313" key="4">
    <source>
        <dbReference type="EMBL" id="SCX45904.1"/>
    </source>
</evidence>
<sequence>MPLPVPGRGSCQAGRMRRTALVRGLAAVPLSALVLLAGCGGDAQEAGSSSSATSPSGASSSGATSAAPATGSGPSAEPGAESAPPFSADLATDTAEAVAGEGPSVVTGIRVAQQEGYSRVVFDLSGSATPGWDVAYTDTPTQEGSGSTLEVPPGSYLRVTLTGVTNPYEAPGVPEAATGYAAAQAAPVQGVYYDSVFEGQALAYVGVSAQQPFRVFALSNPTRVVVDVQAG</sequence>
<accession>A0A1G4XXJ4</accession>
<dbReference type="Proteomes" id="UP000198981">
    <property type="component" value="Unassembled WGS sequence"/>
</dbReference>
<dbReference type="AlphaFoldDB" id="A0A1G4XXJ4"/>
<gene>
    <name evidence="4" type="ORF">SAMN03159343_1697</name>
</gene>
<feature type="chain" id="PRO_5038813778" description="AMIN-like domain-containing protein" evidence="2">
    <location>
        <begin position="38"/>
        <end position="231"/>
    </location>
</feature>
<keyword evidence="5" id="KW-1185">Reference proteome</keyword>
<organism evidence="4 5">
    <name type="scientific">Klenkia marina</name>
    <dbReference type="NCBI Taxonomy" id="1960309"/>
    <lineage>
        <taxon>Bacteria</taxon>
        <taxon>Bacillati</taxon>
        <taxon>Actinomycetota</taxon>
        <taxon>Actinomycetes</taxon>
        <taxon>Geodermatophilales</taxon>
        <taxon>Geodermatophilaceae</taxon>
        <taxon>Klenkia</taxon>
    </lineage>
</organism>
<evidence type="ECO:0000259" key="3">
    <source>
        <dbReference type="Pfam" id="PF24837"/>
    </source>
</evidence>
<feature type="region of interest" description="Disordered" evidence="1">
    <location>
        <begin position="44"/>
        <end position="87"/>
    </location>
</feature>
<proteinExistence type="predicted"/>
<dbReference type="STRING" id="1960309.SAMN03159343_1697"/>
<evidence type="ECO:0000256" key="1">
    <source>
        <dbReference type="SAM" id="MobiDB-lite"/>
    </source>
</evidence>